<evidence type="ECO:0000256" key="8">
    <source>
        <dbReference type="PROSITE-ProRule" id="PRU01360"/>
    </source>
</evidence>
<evidence type="ECO:0000313" key="12">
    <source>
        <dbReference type="EMBL" id="AHF16694.1"/>
    </source>
</evidence>
<dbReference type="InterPro" id="IPR023997">
    <property type="entry name" value="TonB-dep_OMP_SusC/RagA_CS"/>
</dbReference>
<keyword evidence="12" id="KW-0176">Collagen</keyword>
<evidence type="ECO:0000256" key="6">
    <source>
        <dbReference type="ARBA" id="ARBA00023136"/>
    </source>
</evidence>
<dbReference type="Pfam" id="PF07715">
    <property type="entry name" value="Plug"/>
    <property type="match status" value="1"/>
</dbReference>
<accession>W0F5G3</accession>
<keyword evidence="3 8" id="KW-1134">Transmembrane beta strand</keyword>
<comment type="similarity">
    <text evidence="8 9">Belongs to the TonB-dependent receptor family.</text>
</comment>
<dbReference type="InterPro" id="IPR008969">
    <property type="entry name" value="CarboxyPept-like_regulatory"/>
</dbReference>
<dbReference type="InterPro" id="IPR012910">
    <property type="entry name" value="Plug_dom"/>
</dbReference>
<dbReference type="NCBIfam" id="TIGR04057">
    <property type="entry name" value="SusC_RagA_signa"/>
    <property type="match status" value="1"/>
</dbReference>
<dbReference type="GO" id="GO:0009279">
    <property type="term" value="C:cell outer membrane"/>
    <property type="evidence" value="ECO:0007669"/>
    <property type="project" value="UniProtKB-SubCell"/>
</dbReference>
<dbReference type="HOGENOM" id="CLU_004317_1_1_10"/>
<dbReference type="InterPro" id="IPR036942">
    <property type="entry name" value="Beta-barrel_TonB_sf"/>
</dbReference>
<evidence type="ECO:0000256" key="5">
    <source>
        <dbReference type="ARBA" id="ARBA00023077"/>
    </source>
</evidence>
<dbReference type="KEGG" id="nso:NIASO_18980"/>
<dbReference type="InterPro" id="IPR039426">
    <property type="entry name" value="TonB-dep_rcpt-like"/>
</dbReference>
<keyword evidence="5 9" id="KW-0798">TonB box</keyword>
<comment type="subcellular location">
    <subcellularLocation>
        <location evidence="1 8">Cell outer membrane</location>
        <topology evidence="1 8">Multi-pass membrane protein</topology>
    </subcellularLocation>
</comment>
<evidence type="ECO:0000256" key="1">
    <source>
        <dbReference type="ARBA" id="ARBA00004571"/>
    </source>
</evidence>
<proteinExistence type="inferred from homology"/>
<dbReference type="Gene3D" id="2.170.130.10">
    <property type="entry name" value="TonB-dependent receptor, plug domain"/>
    <property type="match status" value="1"/>
</dbReference>
<keyword evidence="4 8" id="KW-0812">Transmembrane</keyword>
<dbReference type="InterPro" id="IPR023996">
    <property type="entry name" value="TonB-dep_OMP_SusC/RagA"/>
</dbReference>
<dbReference type="AlphaFoldDB" id="W0F5G3"/>
<name>W0F5G3_9BACT</name>
<feature type="domain" description="TonB-dependent receptor plug" evidence="11">
    <location>
        <begin position="90"/>
        <end position="205"/>
    </location>
</feature>
<keyword evidence="6 8" id="KW-0472">Membrane</keyword>
<evidence type="ECO:0000256" key="7">
    <source>
        <dbReference type="ARBA" id="ARBA00023237"/>
    </source>
</evidence>
<dbReference type="InterPro" id="IPR037066">
    <property type="entry name" value="Plug_dom_sf"/>
</dbReference>
<feature type="domain" description="TonB-dependent receptor-like beta-barrel" evidence="10">
    <location>
        <begin position="424"/>
        <end position="993"/>
    </location>
</feature>
<dbReference type="STRING" id="929713.NIASO_18980"/>
<gene>
    <name evidence="12" type="ORF">NIASO_18980</name>
</gene>
<dbReference type="SUPFAM" id="SSF56935">
    <property type="entry name" value="Porins"/>
    <property type="match status" value="1"/>
</dbReference>
<evidence type="ECO:0000313" key="13">
    <source>
        <dbReference type="Proteomes" id="UP000003586"/>
    </source>
</evidence>
<dbReference type="PROSITE" id="PS52016">
    <property type="entry name" value="TONB_DEPENDENT_REC_3"/>
    <property type="match status" value="1"/>
</dbReference>
<evidence type="ECO:0000256" key="4">
    <source>
        <dbReference type="ARBA" id="ARBA00022692"/>
    </source>
</evidence>
<evidence type="ECO:0000259" key="10">
    <source>
        <dbReference type="Pfam" id="PF00593"/>
    </source>
</evidence>
<keyword evidence="2 8" id="KW-0813">Transport</keyword>
<organism evidence="12 13">
    <name type="scientific">Niabella soli DSM 19437</name>
    <dbReference type="NCBI Taxonomy" id="929713"/>
    <lineage>
        <taxon>Bacteria</taxon>
        <taxon>Pseudomonadati</taxon>
        <taxon>Bacteroidota</taxon>
        <taxon>Chitinophagia</taxon>
        <taxon>Chitinophagales</taxon>
        <taxon>Chitinophagaceae</taxon>
        <taxon>Niabella</taxon>
    </lineage>
</organism>
<dbReference type="Pfam" id="PF00593">
    <property type="entry name" value="TonB_dep_Rec_b-barrel"/>
    <property type="match status" value="1"/>
</dbReference>
<evidence type="ECO:0000256" key="9">
    <source>
        <dbReference type="RuleBase" id="RU003357"/>
    </source>
</evidence>
<dbReference type="EMBL" id="CP007035">
    <property type="protein sequence ID" value="AHF16694.1"/>
    <property type="molecule type" value="Genomic_DNA"/>
</dbReference>
<keyword evidence="7 8" id="KW-0998">Cell outer membrane</keyword>
<dbReference type="Pfam" id="PF13715">
    <property type="entry name" value="CarbopepD_reg_2"/>
    <property type="match status" value="1"/>
</dbReference>
<dbReference type="Gene3D" id="2.40.170.20">
    <property type="entry name" value="TonB-dependent receptor, beta-barrel domain"/>
    <property type="match status" value="1"/>
</dbReference>
<dbReference type="NCBIfam" id="TIGR04056">
    <property type="entry name" value="OMP_RagA_SusC"/>
    <property type="match status" value="1"/>
</dbReference>
<sequence length="1035" mass="112736">MSGTIRDESGQPLTGITVAEKGTKNTVMTGAGGAYTIAIKPEATIVVTGIGYETTEVRLTTDQNVLDITLKKDVKGLEDVVVVGYGSQNKTKVTGAVSTIKMEGVLGDRPVSNLGVLLQGASPGLQVTINSGKPGASSSWNIRGGTDFGSGTTSGINSGGPFILVDNVPYNGPTNLLDPNDIETVTVLKDAGAAAIYGARSAFGVVLITTKSGKKNTKTQFNYSDNFVISTPINLPQKATPLQQVQAWIDGGMASVYNGNQNLATWTEFLKEYDADPSKYPLGYTQANGVFYQLKATDPVKDLLGNHAFQQMHNFSVNGGTEKTTYRLSLGTTNENGILVPQAHQDNFSRYNIKSIVTSDVASWLNMQLDANYSSSNTLAPFYTNAFGNAVNLPSALATDSIPGLPGILNTAKNQIMATAPTTTRYDDIRITGRAVIKPVKGVTITGEYTIDNNFNKVTTYDKKVGGFINPYGYTAETIGSDNFSKSNASTRYNALNVFGNYVKAIDRHNFTLTAGYNQEENNYEIQSTTASGMLSPDLPFLSGTTGLIPFKASDNYLDYATQGFFGRLNYDFGGKYLFQVNGRYDGSSKFPKGSRWGFFPSVSAGWRITEEEFMQRLKPYLNELKLRASYGSVGNQNISDYQFFAGMTSYIPNWLYNGTQVGTLNPPILVGNFTWETVATKDFGVDFGFLRNRLTGAFDWYQRDTKDILTTNPTPLPVLLGTGAPLQNAGSLRTKGFEIQLGWKDKIGKVGYYINGSLYNYNSVVTGANNPKNVITNGTLYNGKRMGEIWGYVTDRFYTTDDFVDGTLNANLRGGTLKPGIPKQNGQAPNPGDIVYKDFDGNGVITSGSGTLDDPGDYKIIGNSTPQYQYGVSGGVSYRNVEFSFVITGVGKQDIWQNNTLAFPNQWLTYGALYSNQLNYWTPANTNSYYGRIYTDNVNSPNQGYNQIVQTKFLYNGAYMRIQNLSLSYSIPQPVITKAHINKLQVFVSVENPYTFTHMPKGMYPDIAVQGSTAGGGLGYPFMRKTSFGVNVSF</sequence>
<reference evidence="12 13" key="1">
    <citation type="submission" date="2013-12" db="EMBL/GenBank/DDBJ databases">
        <authorList>
            <consortium name="DOE Joint Genome Institute"/>
            <person name="Eisen J."/>
            <person name="Huntemann M."/>
            <person name="Han J."/>
            <person name="Chen A."/>
            <person name="Kyrpides N."/>
            <person name="Mavromatis K."/>
            <person name="Markowitz V."/>
            <person name="Palaniappan K."/>
            <person name="Ivanova N."/>
            <person name="Schaumberg A."/>
            <person name="Pati A."/>
            <person name="Liolios K."/>
            <person name="Nordberg H.P."/>
            <person name="Cantor M.N."/>
            <person name="Hua S.X."/>
            <person name="Woyke T."/>
        </authorList>
    </citation>
    <scope>NUCLEOTIDE SEQUENCE [LARGE SCALE GENOMIC DNA]</scope>
    <source>
        <strain evidence="13">DSM 19437</strain>
    </source>
</reference>
<dbReference type="eggNOG" id="COG4771">
    <property type="taxonomic scope" value="Bacteria"/>
</dbReference>
<dbReference type="InterPro" id="IPR000531">
    <property type="entry name" value="Beta-barrel_TonB"/>
</dbReference>
<protein>
    <submittedName>
        <fullName evidence="12">Collagen-binding protein</fullName>
    </submittedName>
</protein>
<dbReference type="Gene3D" id="2.60.40.1120">
    <property type="entry name" value="Carboxypeptidase-like, regulatory domain"/>
    <property type="match status" value="1"/>
</dbReference>
<evidence type="ECO:0000256" key="3">
    <source>
        <dbReference type="ARBA" id="ARBA00022452"/>
    </source>
</evidence>
<evidence type="ECO:0000256" key="2">
    <source>
        <dbReference type="ARBA" id="ARBA00022448"/>
    </source>
</evidence>
<dbReference type="SUPFAM" id="SSF49464">
    <property type="entry name" value="Carboxypeptidase regulatory domain-like"/>
    <property type="match status" value="1"/>
</dbReference>
<keyword evidence="13" id="KW-1185">Reference proteome</keyword>
<evidence type="ECO:0000259" key="11">
    <source>
        <dbReference type="Pfam" id="PF07715"/>
    </source>
</evidence>
<dbReference type="Proteomes" id="UP000003586">
    <property type="component" value="Chromosome"/>
</dbReference>